<feature type="chain" id="PRO_5009917399" description="Cohesin domain-containing protein" evidence="3">
    <location>
        <begin position="23"/>
        <end position="270"/>
    </location>
</feature>
<evidence type="ECO:0000313" key="4">
    <source>
        <dbReference type="EMBL" id="SHI96912.1"/>
    </source>
</evidence>
<feature type="region of interest" description="Disordered" evidence="1">
    <location>
        <begin position="170"/>
        <end position="238"/>
    </location>
</feature>
<keyword evidence="2" id="KW-1133">Transmembrane helix</keyword>
<organism evidence="4 5">
    <name type="scientific">Clostridium intestinale DSM 6191</name>
    <dbReference type="NCBI Taxonomy" id="1121320"/>
    <lineage>
        <taxon>Bacteria</taxon>
        <taxon>Bacillati</taxon>
        <taxon>Bacillota</taxon>
        <taxon>Clostridia</taxon>
        <taxon>Eubacteriales</taxon>
        <taxon>Clostridiaceae</taxon>
        <taxon>Clostridium</taxon>
    </lineage>
</organism>
<evidence type="ECO:0000256" key="1">
    <source>
        <dbReference type="SAM" id="MobiDB-lite"/>
    </source>
</evidence>
<feature type="transmembrane region" description="Helical" evidence="2">
    <location>
        <begin position="246"/>
        <end position="265"/>
    </location>
</feature>
<dbReference type="AlphaFoldDB" id="A0A1M6FH39"/>
<dbReference type="Gene3D" id="2.60.40.680">
    <property type="match status" value="1"/>
</dbReference>
<feature type="compositionally biased region" description="Basic and acidic residues" evidence="1">
    <location>
        <begin position="207"/>
        <end position="226"/>
    </location>
</feature>
<keyword evidence="2" id="KW-0812">Transmembrane</keyword>
<dbReference type="GO" id="GO:0030246">
    <property type="term" value="F:carbohydrate binding"/>
    <property type="evidence" value="ECO:0007669"/>
    <property type="project" value="InterPro"/>
</dbReference>
<gene>
    <name evidence="4" type="ORF">SAMN02745941_04634</name>
</gene>
<proteinExistence type="predicted"/>
<feature type="compositionally biased region" description="Low complexity" evidence="1">
    <location>
        <begin position="170"/>
        <end position="180"/>
    </location>
</feature>
<dbReference type="EMBL" id="FQXU01000029">
    <property type="protein sequence ID" value="SHI96912.1"/>
    <property type="molecule type" value="Genomic_DNA"/>
</dbReference>
<sequence length="270" mass="29955">MKKKVVLIYMFFMFTFSFSAFGATNTNVDLGGEISLNSGEDFEITVKINNVERLYAGSISIDYDNYDISFNEIVAGGMVLDSGFQKFEAGGAPNNEKNRISYQFTFMGEVVGVNGSGDFVKIKGKANRDIKFNLNNISMVKLVERTDKNAIQSIPFTYIGKEVNENNSTIIENTNNNTSNENKDNVEVNSQTNVDENKVNSSSSTVKEGDSTNKESSEENKDKSLMENDNETESESGDVLNKNNNYILVVIGALIIIFVGSGVYIKKFRK</sequence>
<evidence type="ECO:0000256" key="3">
    <source>
        <dbReference type="SAM" id="SignalP"/>
    </source>
</evidence>
<feature type="compositionally biased region" description="Polar residues" evidence="1">
    <location>
        <begin position="187"/>
        <end position="206"/>
    </location>
</feature>
<evidence type="ECO:0008006" key="6">
    <source>
        <dbReference type="Google" id="ProtNLM"/>
    </source>
</evidence>
<keyword evidence="2" id="KW-0472">Membrane</keyword>
<keyword evidence="3" id="KW-0732">Signal</keyword>
<dbReference type="InterPro" id="IPR008965">
    <property type="entry name" value="CBM2/CBM3_carb-bd_dom_sf"/>
</dbReference>
<dbReference type="RefSeq" id="WP_073022865.1">
    <property type="nucleotide sequence ID" value="NZ_FQXU01000029.1"/>
</dbReference>
<accession>A0A1M6FH39</accession>
<dbReference type="Proteomes" id="UP000184241">
    <property type="component" value="Unassembled WGS sequence"/>
</dbReference>
<name>A0A1M6FH39_9CLOT</name>
<evidence type="ECO:0000256" key="2">
    <source>
        <dbReference type="SAM" id="Phobius"/>
    </source>
</evidence>
<protein>
    <recommendedName>
        <fullName evidence="6">Cohesin domain-containing protein</fullName>
    </recommendedName>
</protein>
<dbReference type="CDD" id="cd08547">
    <property type="entry name" value="Type_II_cohesin"/>
    <property type="match status" value="1"/>
</dbReference>
<dbReference type="SUPFAM" id="SSF49384">
    <property type="entry name" value="Carbohydrate-binding domain"/>
    <property type="match status" value="1"/>
</dbReference>
<feature type="signal peptide" evidence="3">
    <location>
        <begin position="1"/>
        <end position="22"/>
    </location>
</feature>
<reference evidence="4 5" key="1">
    <citation type="submission" date="2016-11" db="EMBL/GenBank/DDBJ databases">
        <authorList>
            <person name="Jaros S."/>
            <person name="Januszkiewicz K."/>
            <person name="Wedrychowicz H."/>
        </authorList>
    </citation>
    <scope>NUCLEOTIDE SEQUENCE [LARGE SCALE GENOMIC DNA]</scope>
    <source>
        <strain evidence="4 5">DSM 6191</strain>
    </source>
</reference>
<evidence type="ECO:0000313" key="5">
    <source>
        <dbReference type="Proteomes" id="UP000184241"/>
    </source>
</evidence>